<organism evidence="4 5">
    <name type="scientific">Rhodococcus qingshengii</name>
    <dbReference type="NCBI Taxonomy" id="334542"/>
    <lineage>
        <taxon>Bacteria</taxon>
        <taxon>Bacillati</taxon>
        <taxon>Actinomycetota</taxon>
        <taxon>Actinomycetes</taxon>
        <taxon>Mycobacteriales</taxon>
        <taxon>Nocardiaceae</taxon>
        <taxon>Rhodococcus</taxon>
        <taxon>Rhodococcus erythropolis group</taxon>
    </lineage>
</organism>
<feature type="compositionally biased region" description="Basic and acidic residues" evidence="1">
    <location>
        <begin position="72"/>
        <end position="85"/>
    </location>
</feature>
<sequence length="562" mass="59517">MSARPVIGRIHHEHSNRIHPAQRCGRPGRSPPRVLRLPAGAANGCRVQCRDPHGHNGYPSSRLVVRRIQRRRDFQSRRGVPKDPRPALAVSRGRRQDRRTMVFMRLHGLVDTRVGATDRGDCCASRLEDDGTVGRYGTRRFSVVRMSISRRALDRTGSTKSDPVESAARSLRGIEREQQRYRRNRSAIRVSAIVLGVCGAAAVITGFVADAEVGAWILTVAVLGAAGLNYAVSLYGAAVMVASMVAAAGTTVAVGVHFGIGVGQLVAVGAIAVATWIVGTSRRLRFPRTPSVVAAQWCVPVCVAMAGVLGHAAAISLALVGTGAAAALSIDVGTVIAARRASKRSGIPMNPGSNLARNLIGFVEPPSMDAHNLQAGISAEQQTAAELARLGPEWTVLHSRSLPGTNADVDHVVIGPPGVLVVDSKHRNGVLTYSGDVGHTPERRQIDELFGAATGEHSWTLNGRDATFIAESSVFEAACIDDLLAMPPDRLVTPTVLAVHGATMNSVSGPMDVATDGGFQTQVQIVAGPHIASYLRSLPTLGRPAEFIADLAVVVDYLLPPK</sequence>
<evidence type="ECO:0000259" key="3">
    <source>
        <dbReference type="PROSITE" id="PS50965"/>
    </source>
</evidence>
<proteinExistence type="predicted"/>
<evidence type="ECO:0000313" key="4">
    <source>
        <dbReference type="EMBL" id="PCK23634.1"/>
    </source>
</evidence>
<dbReference type="EMBL" id="NOVD01000048">
    <property type="protein sequence ID" value="PCK23634.1"/>
    <property type="molecule type" value="Genomic_DNA"/>
</dbReference>
<dbReference type="Pfam" id="PF08378">
    <property type="entry name" value="NERD"/>
    <property type="match status" value="1"/>
</dbReference>
<dbReference type="AlphaFoldDB" id="A0A2A5J222"/>
<dbReference type="Proteomes" id="UP000230886">
    <property type="component" value="Unassembled WGS sequence"/>
</dbReference>
<name>A0A2A5J222_RHOSG</name>
<reference evidence="4 5" key="1">
    <citation type="submission" date="2017-07" db="EMBL/GenBank/DDBJ databases">
        <title>Draft sequence of Rhodococcus enclensis 23b-28.</title>
        <authorList>
            <person name="Besaury L."/>
            <person name="Sancelme M."/>
            <person name="Amato P."/>
            <person name="Lallement A."/>
            <person name="Delort A.-M."/>
        </authorList>
    </citation>
    <scope>NUCLEOTIDE SEQUENCE [LARGE SCALE GENOMIC DNA]</scope>
    <source>
        <strain evidence="4 5">23b-28</strain>
    </source>
</reference>
<feature type="region of interest" description="Disordered" evidence="1">
    <location>
        <begin position="72"/>
        <end position="94"/>
    </location>
</feature>
<feature type="transmembrane region" description="Helical" evidence="2">
    <location>
        <begin position="262"/>
        <end position="279"/>
    </location>
</feature>
<dbReference type="InterPro" id="IPR011528">
    <property type="entry name" value="NERD"/>
</dbReference>
<feature type="region of interest" description="Disordered" evidence="1">
    <location>
        <begin position="1"/>
        <end position="31"/>
    </location>
</feature>
<evidence type="ECO:0000313" key="5">
    <source>
        <dbReference type="Proteomes" id="UP000230886"/>
    </source>
</evidence>
<gene>
    <name evidence="4" type="ORF">CHR55_29755</name>
</gene>
<feature type="transmembrane region" description="Helical" evidence="2">
    <location>
        <begin position="186"/>
        <end position="207"/>
    </location>
</feature>
<evidence type="ECO:0000256" key="2">
    <source>
        <dbReference type="SAM" id="Phobius"/>
    </source>
</evidence>
<keyword evidence="2" id="KW-1133">Transmembrane helix</keyword>
<protein>
    <recommendedName>
        <fullName evidence="3">NERD domain-containing protein</fullName>
    </recommendedName>
</protein>
<feature type="transmembrane region" description="Helical" evidence="2">
    <location>
        <begin position="315"/>
        <end position="338"/>
    </location>
</feature>
<keyword evidence="2" id="KW-0472">Membrane</keyword>
<keyword evidence="2" id="KW-0812">Transmembrane</keyword>
<dbReference type="PROSITE" id="PS50965">
    <property type="entry name" value="NERD"/>
    <property type="match status" value="1"/>
</dbReference>
<feature type="transmembrane region" description="Helical" evidence="2">
    <location>
        <begin position="291"/>
        <end position="309"/>
    </location>
</feature>
<feature type="domain" description="NERD" evidence="3">
    <location>
        <begin position="375"/>
        <end position="476"/>
    </location>
</feature>
<feature type="transmembrane region" description="Helical" evidence="2">
    <location>
        <begin position="213"/>
        <end position="232"/>
    </location>
</feature>
<comment type="caution">
    <text evidence="4">The sequence shown here is derived from an EMBL/GenBank/DDBJ whole genome shotgun (WGS) entry which is preliminary data.</text>
</comment>
<accession>A0A2A5J222</accession>
<evidence type="ECO:0000256" key="1">
    <source>
        <dbReference type="SAM" id="MobiDB-lite"/>
    </source>
</evidence>